<protein>
    <submittedName>
        <fullName evidence="2">Uncharacterized protein</fullName>
    </submittedName>
</protein>
<evidence type="ECO:0000313" key="3">
    <source>
        <dbReference type="Proteomes" id="UP000278143"/>
    </source>
</evidence>
<evidence type="ECO:0000313" key="2">
    <source>
        <dbReference type="EMBL" id="RKP22514.1"/>
    </source>
</evidence>
<gene>
    <name evidence="2" type="ORF">SYNPS1DRAFT_25717</name>
</gene>
<feature type="compositionally biased region" description="Basic residues" evidence="1">
    <location>
        <begin position="114"/>
        <end position="130"/>
    </location>
</feature>
<name>A0A4P9YRZ0_9FUNG</name>
<dbReference type="EMBL" id="KZ992010">
    <property type="protein sequence ID" value="RKP22514.1"/>
    <property type="molecule type" value="Genomic_DNA"/>
</dbReference>
<dbReference type="AlphaFoldDB" id="A0A4P9YRZ0"/>
<feature type="compositionally biased region" description="Low complexity" evidence="1">
    <location>
        <begin position="131"/>
        <end position="142"/>
    </location>
</feature>
<reference evidence="3" key="1">
    <citation type="journal article" date="2018" name="Nat. Microbiol.">
        <title>Leveraging single-cell genomics to expand the fungal tree of life.</title>
        <authorList>
            <person name="Ahrendt S.R."/>
            <person name="Quandt C.A."/>
            <person name="Ciobanu D."/>
            <person name="Clum A."/>
            <person name="Salamov A."/>
            <person name="Andreopoulos B."/>
            <person name="Cheng J.F."/>
            <person name="Woyke T."/>
            <person name="Pelin A."/>
            <person name="Henrissat B."/>
            <person name="Reynolds N.K."/>
            <person name="Benny G.L."/>
            <person name="Smith M.E."/>
            <person name="James T.Y."/>
            <person name="Grigoriev I.V."/>
        </authorList>
    </citation>
    <scope>NUCLEOTIDE SEQUENCE [LARGE SCALE GENOMIC DNA]</scope>
    <source>
        <strain evidence="3">Benny S71-1</strain>
    </source>
</reference>
<dbReference type="Proteomes" id="UP000278143">
    <property type="component" value="Unassembled WGS sequence"/>
</dbReference>
<dbReference type="OrthoDB" id="2257833at2759"/>
<keyword evidence="3" id="KW-1185">Reference proteome</keyword>
<proteinExistence type="predicted"/>
<feature type="compositionally biased region" description="Basic and acidic residues" evidence="1">
    <location>
        <begin position="143"/>
        <end position="155"/>
    </location>
</feature>
<accession>A0A4P9YRZ0</accession>
<organism evidence="2 3">
    <name type="scientific">Syncephalis pseudoplumigaleata</name>
    <dbReference type="NCBI Taxonomy" id="1712513"/>
    <lineage>
        <taxon>Eukaryota</taxon>
        <taxon>Fungi</taxon>
        <taxon>Fungi incertae sedis</taxon>
        <taxon>Zoopagomycota</taxon>
        <taxon>Zoopagomycotina</taxon>
        <taxon>Zoopagomycetes</taxon>
        <taxon>Zoopagales</taxon>
        <taxon>Piptocephalidaceae</taxon>
        <taxon>Syncephalis</taxon>
    </lineage>
</organism>
<sequence>MHQHRTSRFSSLAVASSTGAGALQLVALHDELLPSCTVSSARAIEETHKHACGWRRRFAKRWRRKRADTSAPSASSSIASLTAHDLSSTMRRAHKELTAKSRHFVANNAAFSVPRRKRDRRRDHTTRRRTYSAASGSSSLSGRSEHSLHADMDAGDRSTRQQALCALDRQLQPYNECLVARLRFLEALPLSERSRWTELFRNADRNGAAAMQQLR</sequence>
<feature type="region of interest" description="Disordered" evidence="1">
    <location>
        <begin position="108"/>
        <end position="155"/>
    </location>
</feature>
<evidence type="ECO:0000256" key="1">
    <source>
        <dbReference type="SAM" id="MobiDB-lite"/>
    </source>
</evidence>